<evidence type="ECO:0000256" key="1">
    <source>
        <dbReference type="SAM" id="Phobius"/>
    </source>
</evidence>
<gene>
    <name evidence="2" type="ORF">AAF454_10230</name>
</gene>
<feature type="transmembrane region" description="Helical" evidence="1">
    <location>
        <begin position="170"/>
        <end position="190"/>
    </location>
</feature>
<evidence type="ECO:0000313" key="2">
    <source>
        <dbReference type="EMBL" id="MEL5988774.1"/>
    </source>
</evidence>
<feature type="transmembrane region" description="Helical" evidence="1">
    <location>
        <begin position="20"/>
        <end position="37"/>
    </location>
</feature>
<keyword evidence="3" id="KW-1185">Reference proteome</keyword>
<dbReference type="RefSeq" id="WP_068453149.1">
    <property type="nucleotide sequence ID" value="NZ_CP147847.1"/>
</dbReference>
<feature type="transmembrane region" description="Helical" evidence="1">
    <location>
        <begin position="49"/>
        <end position="70"/>
    </location>
</feature>
<keyword evidence="1" id="KW-0472">Membrane</keyword>
<dbReference type="Proteomes" id="UP001398420">
    <property type="component" value="Unassembled WGS sequence"/>
</dbReference>
<evidence type="ECO:0008006" key="4">
    <source>
        <dbReference type="Google" id="ProtNLM"/>
    </source>
</evidence>
<reference evidence="2 3" key="1">
    <citation type="submission" date="2024-04" db="EMBL/GenBank/DDBJ databases">
        <authorList>
            <person name="Wu Y.S."/>
            <person name="Zhang L."/>
        </authorList>
    </citation>
    <scope>NUCLEOTIDE SEQUENCE [LARGE SCALE GENOMIC DNA]</scope>
    <source>
        <strain evidence="2 3">KG-01</strain>
    </source>
</reference>
<sequence length="256" mass="30792">MFARFFGLLQREWRRDTKEFYLLTLSTILIIWFLPLLTRKVFIFSFYELVLGLLVFTAMFYVFLIPFLFANSIRKETQQLDLWLHTEAPFWQLLFVKSIYYLLVTLVQVVLMVISTFICLAQLNVTSLTSFVPIIFFLSYKMFESVIFNLPFFALLLGILLFFKRYIGRFSYLITIILFILFMRFNVLLYEFTWYKNLMYTGDNLASWIPMPSNFVDGLYDVIHEFLYVREIYFGIILFVLLLFISTYSLEKVLKR</sequence>
<organism evidence="2 3">
    <name type="scientific">Kurthia gibsonii</name>
    <dbReference type="NCBI Taxonomy" id="33946"/>
    <lineage>
        <taxon>Bacteria</taxon>
        <taxon>Bacillati</taxon>
        <taxon>Bacillota</taxon>
        <taxon>Bacilli</taxon>
        <taxon>Bacillales</taxon>
        <taxon>Caryophanaceae</taxon>
        <taxon>Kurthia</taxon>
    </lineage>
</organism>
<keyword evidence="1" id="KW-0812">Transmembrane</keyword>
<comment type="caution">
    <text evidence="2">The sequence shown here is derived from an EMBL/GenBank/DDBJ whole genome shotgun (WGS) entry which is preliminary data.</text>
</comment>
<name>A0ABU9LLZ6_9BACL</name>
<proteinExistence type="predicted"/>
<keyword evidence="1" id="KW-1133">Transmembrane helix</keyword>
<accession>A0ABU9LLZ6</accession>
<feature type="transmembrane region" description="Helical" evidence="1">
    <location>
        <begin position="146"/>
        <end position="163"/>
    </location>
</feature>
<evidence type="ECO:0000313" key="3">
    <source>
        <dbReference type="Proteomes" id="UP001398420"/>
    </source>
</evidence>
<feature type="transmembrane region" description="Helical" evidence="1">
    <location>
        <begin position="90"/>
        <end position="114"/>
    </location>
</feature>
<protein>
    <recommendedName>
        <fullName evidence="4">ABC transporter permease</fullName>
    </recommendedName>
</protein>
<dbReference type="EMBL" id="JBCEWA010000007">
    <property type="protein sequence ID" value="MEL5988774.1"/>
    <property type="molecule type" value="Genomic_DNA"/>
</dbReference>
<feature type="transmembrane region" description="Helical" evidence="1">
    <location>
        <begin position="232"/>
        <end position="250"/>
    </location>
</feature>